<feature type="compositionally biased region" description="Basic and acidic residues" evidence="1">
    <location>
        <begin position="479"/>
        <end position="491"/>
    </location>
</feature>
<accession>A0A1Y1VZA5</accession>
<evidence type="ECO:0000256" key="1">
    <source>
        <dbReference type="SAM" id="MobiDB-lite"/>
    </source>
</evidence>
<feature type="compositionally biased region" description="Low complexity" evidence="1">
    <location>
        <begin position="84"/>
        <end position="105"/>
    </location>
</feature>
<dbReference type="RefSeq" id="XP_040740560.1">
    <property type="nucleotide sequence ID" value="XM_040888566.1"/>
</dbReference>
<comment type="caution">
    <text evidence="2">The sequence shown here is derived from an EMBL/GenBank/DDBJ whole genome shotgun (WGS) entry which is preliminary data.</text>
</comment>
<feature type="compositionally biased region" description="Basic and acidic residues" evidence="1">
    <location>
        <begin position="545"/>
        <end position="564"/>
    </location>
</feature>
<evidence type="ECO:0000313" key="3">
    <source>
        <dbReference type="Proteomes" id="UP000193922"/>
    </source>
</evidence>
<feature type="compositionally biased region" description="Basic and acidic residues" evidence="1">
    <location>
        <begin position="198"/>
        <end position="215"/>
    </location>
</feature>
<gene>
    <name evidence="2" type="ORF">DL89DRAFT_270111</name>
</gene>
<feature type="compositionally biased region" description="Acidic residues" evidence="1">
    <location>
        <begin position="131"/>
        <end position="140"/>
    </location>
</feature>
<reference evidence="2 3" key="1">
    <citation type="submission" date="2016-07" db="EMBL/GenBank/DDBJ databases">
        <title>Pervasive Adenine N6-methylation of Active Genes in Fungi.</title>
        <authorList>
            <consortium name="DOE Joint Genome Institute"/>
            <person name="Mondo S.J."/>
            <person name="Dannebaum R.O."/>
            <person name="Kuo R.C."/>
            <person name="Labutti K."/>
            <person name="Haridas S."/>
            <person name="Kuo A."/>
            <person name="Salamov A."/>
            <person name="Ahrendt S.R."/>
            <person name="Lipzen A."/>
            <person name="Sullivan W."/>
            <person name="Andreopoulos W.B."/>
            <person name="Clum A."/>
            <person name="Lindquist E."/>
            <person name="Daum C."/>
            <person name="Ramamoorthy G.K."/>
            <person name="Gryganskyi A."/>
            <person name="Culley D."/>
            <person name="Magnuson J.K."/>
            <person name="James T.Y."/>
            <person name="O'Malley M.A."/>
            <person name="Stajich J.E."/>
            <person name="Spatafora J.W."/>
            <person name="Visel A."/>
            <person name="Grigoriev I.V."/>
        </authorList>
    </citation>
    <scope>NUCLEOTIDE SEQUENCE [LARGE SCALE GENOMIC DNA]</scope>
    <source>
        <strain evidence="2 3">ATCC 12442</strain>
    </source>
</reference>
<feature type="compositionally biased region" description="Polar residues" evidence="1">
    <location>
        <begin position="268"/>
        <end position="277"/>
    </location>
</feature>
<proteinExistence type="predicted"/>
<sequence>MLSGSAASHGDTAATHQFSFEGESGLSKGLDWMMPDFGSSKLSIPDLGNPRTDKTSDAHSEDSEEPEATPIVQAAICKNTAIDSTATEPSPAASTETASSKATSEGIAVEEPELVATAPARVIVAKPEQPMEPEEPEEPEGGARETKDAENNGFDQSHHHYDSITFSYAALKSSPAGEAAAEPPVEAKDQPPVQEETVDTKSDEDAPIDTEKRASLIETTPVADESGAEPQDATAAVVLPGGVSDSASDSSDSSVEAPSNAGDVVQAATASVTSGSEESLVVPPAAVPEPATSVLADFDIFNFDNSTSMATDPTANMFSITIPAEAAVDAPVSGSKRASMHEAEKSQEEEEAKDDQGKEEAGCEVAQPKHDMPSSQPVSPQPDGNRPTSPASYRSRARSRRGSLASALAREGSRHAETKLQKALSGNELRKTSIAKETTPEASPEQGPEAAPKTISETAPTATQPKQSIGGASEPVQARPERLPAAQERRAQTAKSRLGTIGHTNQGLQRQPSRILSGLSRRMQSVRHTTSMVLRRTARPIFAPRNERSADNLRPKTVDARVDADNDAPPRYLASEDSDKNIDGSDFDHDGFDGKMSVEMAAMHRGAKNVTSTAVARAGLGTLSGRLNTLKRSTSVVVRNSMTRAKSLFVPKRSPGVAV</sequence>
<feature type="compositionally biased region" description="Basic and acidic residues" evidence="1">
    <location>
        <begin position="577"/>
        <end position="586"/>
    </location>
</feature>
<feature type="compositionally biased region" description="Polar residues" evidence="1">
    <location>
        <begin position="455"/>
        <end position="467"/>
    </location>
</feature>
<feature type="compositionally biased region" description="Basic and acidic residues" evidence="1">
    <location>
        <begin position="51"/>
        <end position="61"/>
    </location>
</feature>
<feature type="region of interest" description="Disordered" evidence="1">
    <location>
        <begin position="1"/>
        <end position="161"/>
    </location>
</feature>
<evidence type="ECO:0000313" key="2">
    <source>
        <dbReference type="EMBL" id="ORX66572.1"/>
    </source>
</evidence>
<dbReference type="Proteomes" id="UP000193922">
    <property type="component" value="Unassembled WGS sequence"/>
</dbReference>
<feature type="compositionally biased region" description="Polar residues" evidence="1">
    <location>
        <begin position="502"/>
        <end position="511"/>
    </location>
</feature>
<feature type="region of interest" description="Disordered" evidence="1">
    <location>
        <begin position="173"/>
        <end position="282"/>
    </location>
</feature>
<dbReference type="OrthoDB" id="5596149at2759"/>
<keyword evidence="3" id="KW-1185">Reference proteome</keyword>
<feature type="compositionally biased region" description="Low complexity" evidence="1">
    <location>
        <begin position="175"/>
        <end position="184"/>
    </location>
</feature>
<feature type="region of interest" description="Disordered" evidence="1">
    <location>
        <begin position="329"/>
        <end position="511"/>
    </location>
</feature>
<feature type="compositionally biased region" description="Basic and acidic residues" evidence="1">
    <location>
        <begin position="141"/>
        <end position="161"/>
    </location>
</feature>
<feature type="compositionally biased region" description="Basic and acidic residues" evidence="1">
    <location>
        <begin position="354"/>
        <end position="372"/>
    </location>
</feature>
<dbReference type="GeneID" id="63805214"/>
<organism evidence="2 3">
    <name type="scientific">Linderina pennispora</name>
    <dbReference type="NCBI Taxonomy" id="61395"/>
    <lineage>
        <taxon>Eukaryota</taxon>
        <taxon>Fungi</taxon>
        <taxon>Fungi incertae sedis</taxon>
        <taxon>Zoopagomycota</taxon>
        <taxon>Kickxellomycotina</taxon>
        <taxon>Kickxellomycetes</taxon>
        <taxon>Kickxellales</taxon>
        <taxon>Kickxellaceae</taxon>
        <taxon>Linderina</taxon>
    </lineage>
</organism>
<feature type="region of interest" description="Disordered" evidence="1">
    <location>
        <begin position="541"/>
        <end position="586"/>
    </location>
</feature>
<feature type="compositionally biased region" description="Low complexity" evidence="1">
    <location>
        <begin position="244"/>
        <end position="254"/>
    </location>
</feature>
<feature type="compositionally biased region" description="Basic and acidic residues" evidence="1">
    <location>
        <begin position="411"/>
        <end position="420"/>
    </location>
</feature>
<dbReference type="EMBL" id="MCFD01000015">
    <property type="protein sequence ID" value="ORX66572.1"/>
    <property type="molecule type" value="Genomic_DNA"/>
</dbReference>
<protein>
    <submittedName>
        <fullName evidence="2">Uncharacterized protein</fullName>
    </submittedName>
</protein>
<name>A0A1Y1VZA5_9FUNG</name>
<dbReference type="AlphaFoldDB" id="A0A1Y1VZA5"/>